<evidence type="ECO:0000313" key="2">
    <source>
        <dbReference type="EMBL" id="PXV68471.1"/>
    </source>
</evidence>
<dbReference type="GO" id="GO:0016226">
    <property type="term" value="P:iron-sulfur cluster assembly"/>
    <property type="evidence" value="ECO:0007669"/>
    <property type="project" value="InterPro"/>
</dbReference>
<protein>
    <submittedName>
        <fullName evidence="2">Fe-S cluster assembly protein SufD</fullName>
    </submittedName>
</protein>
<evidence type="ECO:0000259" key="1">
    <source>
        <dbReference type="Pfam" id="PF01458"/>
    </source>
</evidence>
<accession>A0A318E917</accession>
<organism evidence="2 3">
    <name type="scientific">Sinimarinibacterium flocculans</name>
    <dbReference type="NCBI Taxonomy" id="985250"/>
    <lineage>
        <taxon>Bacteria</taxon>
        <taxon>Pseudomonadati</taxon>
        <taxon>Pseudomonadota</taxon>
        <taxon>Gammaproteobacteria</taxon>
        <taxon>Nevskiales</taxon>
        <taxon>Nevskiaceae</taxon>
        <taxon>Sinimarinibacterium</taxon>
    </lineage>
</organism>
<keyword evidence="3" id="KW-1185">Reference proteome</keyword>
<gene>
    <name evidence="2" type="ORF">C8D93_104169</name>
</gene>
<dbReference type="PANTHER" id="PTHR43575">
    <property type="entry name" value="PROTEIN ABCI7, CHLOROPLASTIC"/>
    <property type="match status" value="1"/>
</dbReference>
<dbReference type="SUPFAM" id="SSF101960">
    <property type="entry name" value="Stabilizer of iron transporter SufD"/>
    <property type="match status" value="1"/>
</dbReference>
<dbReference type="InterPro" id="IPR037284">
    <property type="entry name" value="SUF_FeS_clus_asmbl_SufBD_sf"/>
</dbReference>
<proteinExistence type="predicted"/>
<dbReference type="RefSeq" id="WP_110264965.1">
    <property type="nucleotide sequence ID" value="NZ_CAKZQT010000022.1"/>
</dbReference>
<dbReference type="PANTHER" id="PTHR43575:SF1">
    <property type="entry name" value="PROTEIN ABCI7, CHLOROPLASTIC"/>
    <property type="match status" value="1"/>
</dbReference>
<evidence type="ECO:0000313" key="3">
    <source>
        <dbReference type="Proteomes" id="UP000248330"/>
    </source>
</evidence>
<dbReference type="EMBL" id="QICN01000004">
    <property type="protein sequence ID" value="PXV68471.1"/>
    <property type="molecule type" value="Genomic_DNA"/>
</dbReference>
<comment type="caution">
    <text evidence="2">The sequence shown here is derived from an EMBL/GenBank/DDBJ whole genome shotgun (WGS) entry which is preliminary data.</text>
</comment>
<sequence length="410" mass="44358">MLNRDAYESAFARFSETLPAATIAPRRAALQRFLDTGLPGKGLEAWKYTDLSPLGAEAVAAPSVRGRPETPLPQFPGMHTRCWVNGRAPDVDAQAGPVETPSGEHAHDGLANLNAAFALPGIDLLLDDGASLDAPLHALFVTEPQGDGEMVHLRHRIVLGEGASATVVVHELGRGDAPRWSTHLLDIELARGARLRLVRLQDESAGTRGWFEARAAVHGDASLDMTQVDLGGGIVRNDWRPRLLGPGADVVLRGLMAPVGRTHVDSQFLTEHAAAHGRSRQWFRGLAWDRAQGIFNGKVVVRPGAQKTDSEQRIANLLLSPRARINAKPELEIYADDVKCAHGATFGRLDPAALFYLRSRGVDEATARALLIHGFAEAVLQHLEPAELRKAVVARLLERIGNEIDPEVLA</sequence>
<dbReference type="AlphaFoldDB" id="A0A318E917"/>
<feature type="domain" description="SUF system FeS cluster assembly SufBD core" evidence="1">
    <location>
        <begin position="146"/>
        <end position="375"/>
    </location>
</feature>
<reference evidence="2 3" key="1">
    <citation type="submission" date="2018-04" db="EMBL/GenBank/DDBJ databases">
        <title>Genomic Encyclopedia of Type Strains, Phase IV (KMG-IV): sequencing the most valuable type-strain genomes for metagenomic binning, comparative biology and taxonomic classification.</title>
        <authorList>
            <person name="Goeker M."/>
        </authorList>
    </citation>
    <scope>NUCLEOTIDE SEQUENCE [LARGE SCALE GENOMIC DNA]</scope>
    <source>
        <strain evidence="2 3">DSM 104150</strain>
    </source>
</reference>
<dbReference type="NCBIfam" id="TIGR01981">
    <property type="entry name" value="sufD"/>
    <property type="match status" value="1"/>
</dbReference>
<name>A0A318E917_9GAMM</name>
<dbReference type="InterPro" id="IPR000825">
    <property type="entry name" value="SUF_FeS_clus_asmbl_SufBD_core"/>
</dbReference>
<dbReference type="Proteomes" id="UP000248330">
    <property type="component" value="Unassembled WGS sequence"/>
</dbReference>
<dbReference type="OrthoDB" id="9768262at2"/>
<dbReference type="InterPro" id="IPR055346">
    <property type="entry name" value="Fe-S_cluster_assembly_SufBD"/>
</dbReference>
<dbReference type="Pfam" id="PF01458">
    <property type="entry name" value="SUFBD_core"/>
    <property type="match status" value="1"/>
</dbReference>
<dbReference type="InterPro" id="IPR011542">
    <property type="entry name" value="SUF_FeS_clus_asmbl_SufD"/>
</dbReference>